<feature type="transmembrane region" description="Helical" evidence="1">
    <location>
        <begin position="128"/>
        <end position="150"/>
    </location>
</feature>
<reference evidence="2" key="1">
    <citation type="submission" date="2021-01" db="EMBL/GenBank/DDBJ databases">
        <authorList>
            <person name="Corre E."/>
            <person name="Pelletier E."/>
            <person name="Niang G."/>
            <person name="Scheremetjew M."/>
            <person name="Finn R."/>
            <person name="Kale V."/>
            <person name="Holt S."/>
            <person name="Cochrane G."/>
            <person name="Meng A."/>
            <person name="Brown T."/>
            <person name="Cohen L."/>
        </authorList>
    </citation>
    <scope>NUCLEOTIDE SEQUENCE</scope>
    <source>
        <strain evidence="2">Isolate 1302-5</strain>
    </source>
</reference>
<name>A0A7S4MRJ5_9STRA</name>
<dbReference type="AlphaFoldDB" id="A0A7S4MRJ5"/>
<evidence type="ECO:0000313" key="2">
    <source>
        <dbReference type="EMBL" id="CAE2238863.1"/>
    </source>
</evidence>
<sequence length="221" mass="23442">MLDGLALNQEKPAFLFEPKMQQLKYQQNHELSFKTLSFILLFQLTDGMQSGNQKRGQKKSKSKTIATIVHASICSRTVVTCSCWQKGHLKPVGLLPRFAGRDAVVVVVVVVVVVTGVDGFFVDEAILLPSTVLAGTYAGGTLLLVTAAAAEAEGGTAISLSNRVSGSTTVAVTTGMPGSKPVMDCPPFSLPPSPSTKMAQECEADVQLNVQDGQISFQNIS</sequence>
<dbReference type="EMBL" id="HBKQ01022094">
    <property type="protein sequence ID" value="CAE2238863.1"/>
    <property type="molecule type" value="Transcribed_RNA"/>
</dbReference>
<organism evidence="2">
    <name type="scientific">Odontella aurita</name>
    <dbReference type="NCBI Taxonomy" id="265563"/>
    <lineage>
        <taxon>Eukaryota</taxon>
        <taxon>Sar</taxon>
        <taxon>Stramenopiles</taxon>
        <taxon>Ochrophyta</taxon>
        <taxon>Bacillariophyta</taxon>
        <taxon>Mediophyceae</taxon>
        <taxon>Biddulphiophycidae</taxon>
        <taxon>Eupodiscales</taxon>
        <taxon>Odontellaceae</taxon>
        <taxon>Odontella</taxon>
    </lineage>
</organism>
<evidence type="ECO:0000256" key="1">
    <source>
        <dbReference type="SAM" id="Phobius"/>
    </source>
</evidence>
<keyword evidence="1" id="KW-0472">Membrane</keyword>
<protein>
    <submittedName>
        <fullName evidence="2">Uncharacterized protein</fullName>
    </submittedName>
</protein>
<keyword evidence="1" id="KW-0812">Transmembrane</keyword>
<keyword evidence="1" id="KW-1133">Transmembrane helix</keyword>
<accession>A0A7S4MRJ5</accession>
<feature type="transmembrane region" description="Helical" evidence="1">
    <location>
        <begin position="103"/>
        <end position="122"/>
    </location>
</feature>
<gene>
    <name evidence="2" type="ORF">OAUR00152_LOCUS14996</name>
</gene>
<proteinExistence type="predicted"/>